<dbReference type="Gene3D" id="1.25.40.10">
    <property type="entry name" value="Tetratricopeptide repeat domain"/>
    <property type="match status" value="1"/>
</dbReference>
<gene>
    <name evidence="9" type="primary">WBGene00090029</name>
</gene>
<evidence type="ECO:0000313" key="10">
    <source>
        <dbReference type="Proteomes" id="UP000005239"/>
    </source>
</evidence>
<name>A0A2A6BF97_PRIPA</name>
<protein>
    <submittedName>
        <fullName evidence="9">Vps-41</fullName>
    </submittedName>
</protein>
<dbReference type="InterPro" id="IPR045111">
    <property type="entry name" value="Vps41/Vps8"/>
</dbReference>
<dbReference type="InterPro" id="IPR015943">
    <property type="entry name" value="WD40/YVTN_repeat-like_dom_sf"/>
</dbReference>
<dbReference type="GO" id="GO:0005770">
    <property type="term" value="C:late endosome"/>
    <property type="evidence" value="ECO:0000318"/>
    <property type="project" value="GO_Central"/>
</dbReference>
<feature type="coiled-coil region" evidence="5">
    <location>
        <begin position="118"/>
        <end position="220"/>
    </location>
</feature>
<dbReference type="PANTHER" id="PTHR12616">
    <property type="entry name" value="VACUOLAR PROTEIN SORTING VPS41"/>
    <property type="match status" value="1"/>
</dbReference>
<dbReference type="GO" id="GO:0016236">
    <property type="term" value="P:macroautophagy"/>
    <property type="evidence" value="ECO:0000318"/>
    <property type="project" value="GO_Central"/>
</dbReference>
<evidence type="ECO:0000256" key="4">
    <source>
        <dbReference type="ARBA" id="ARBA00023228"/>
    </source>
</evidence>
<feature type="region of interest" description="Disordered" evidence="6">
    <location>
        <begin position="64"/>
        <end position="111"/>
    </location>
</feature>
<sequence>HLLLLLLEEVALLELETALDDVLEVLQIRGHDCNKNSTVASNGMDFLAPSTSDLALDGRASNGARYSPATARHNGRLLGSSRNSSQTSIRESEQRSQHSEQSEAMPPKEFSLESWERMRELIVKVREYGDRREEYERRFKEDDQVLALLAAREVAEEKQNAEIALDRLTRKVATMKMKVTKKRLGACDVTQAQDEREKKHHEINEEIEKMEAECIESETELARLRPQLRVKRELLKHRRRQMLCDVIDIFRIRTDDPPAAAGPLLQQQRPKCACPERHHIRAIHLPWTTKLPGHDDAMLTTGFALLVQMLQAVSAITDSHLRYPVALRAAGAEISTSDGVPLSLMSNARSRADRARLDAATTLLLRNLAQLRSDCGVHTKRMERTAFVLDDITRVLARGDQGEMPAAFSRPWDCSYSLASLMQPPEDVEKSVMVLHRHLPCDEDEEPSFISQGEEMESDEPLEVEASSPASVVSVIERATEMESAEPTIERAHEGERRDEEERENGREEEAMEEEKANGVEGEKENGLREEEAVEEQPGVSEEVLQQLQPAAQERPVELHMDDDEAEDESMDEEEEEELLEPMFNYKRIESADVDRMFSRESATSIYAHDRFVVVGTSAGNIWVMDQTGHVDQQSAPVYRAHRVAVTRLVVDTSGTYIMSAANDGKVIIRGILCEELNHTLTVPEVARSIALTAEFARPNSGNVFVVGDRNLTVHSKGFFGYGEKVVYRGSERDGYITRTSCQGPFVAFTNEQGTRIFDRSVERVLSVVAPKHDVDRLRSNKHPPQHCWLDNFTLAIGWADTLIVAAITTVEERGQRKRRVTIRYSWTVDLLISGVSFTVKEGKWDEIVLVGLKVDVEGGVHGDFLDTMSMISSAPSLLSSPVTPPASSVGGDQAPILELLSLAPVSLNEYDLQAEDRISLALSARTTAAQVHLGALPHDGLYFLLAPHFFLYAEPLQPEHRIRWRVDNGLVDKAWELACVSADCTLKSDVGRAMIEKLLADGSVKYATSRLKEVCGDSKEEWEYFVGVWERARMVTLLAECMPTGKPQLEPECYEAVLLAALYNDIALYRRLVQSWNPDLYRVGSITDRTIARMQEATISNTESMLSPDDEKSLYLALAHLYNYERKFDSSLKIYLAFKDKQIFSVVDKYGLFLMVKDQISELMTIDSDLALRLLLDNEYAVSPATVMTKTARQPRLQMLYLGKLFARHEGDQFADTAVKLYAEHDRRALLPFLKSSEKYNISRALQICQDKGLIEERIFLLGKSGNRIEALNLMISHHINRIDLAISFCQEHDDKDLWEYLVDEIVKRPQHMQLLLSTAGPSLDPLFVVQRIPADLVVPGLRDALAKILSDYAMQVELQRGCHDATLADVRVLMTGMLGLANAAIVVSSRTRCAYCDKLILGRGGAGEDVGELKLFACQHSVHGDCAPMLDRIMDDPERRGSVHARGSPTDLLACPICSDAH</sequence>
<dbReference type="SMART" id="SM00299">
    <property type="entry name" value="CLH"/>
    <property type="match status" value="1"/>
</dbReference>
<feature type="compositionally biased region" description="Low complexity" evidence="6">
    <location>
        <begin position="464"/>
        <end position="475"/>
    </location>
</feature>
<keyword evidence="5" id="KW-0175">Coiled coil</keyword>
<dbReference type="Pfam" id="PF23556">
    <property type="entry name" value="TPR_Vps41"/>
    <property type="match status" value="1"/>
</dbReference>
<comment type="subcellular location">
    <subcellularLocation>
        <location evidence="1">Lysosome</location>
    </subcellularLocation>
</comment>
<evidence type="ECO:0000256" key="1">
    <source>
        <dbReference type="ARBA" id="ARBA00004371"/>
    </source>
</evidence>
<keyword evidence="2" id="KW-0813">Transport</keyword>
<evidence type="ECO:0000256" key="7">
    <source>
        <dbReference type="SAM" id="SignalP"/>
    </source>
</evidence>
<dbReference type="Gene3D" id="2.130.10.10">
    <property type="entry name" value="YVTN repeat-like/Quinoprotein amine dehydrogenase"/>
    <property type="match status" value="1"/>
</dbReference>
<reference evidence="9" key="2">
    <citation type="submission" date="2022-06" db="UniProtKB">
        <authorList>
            <consortium name="EnsemblMetazoa"/>
        </authorList>
    </citation>
    <scope>IDENTIFICATION</scope>
    <source>
        <strain evidence="9">PS312</strain>
    </source>
</reference>
<feature type="compositionally biased region" description="Basic and acidic residues" evidence="6">
    <location>
        <begin position="90"/>
        <end position="101"/>
    </location>
</feature>
<evidence type="ECO:0000256" key="3">
    <source>
        <dbReference type="ARBA" id="ARBA00022927"/>
    </source>
</evidence>
<dbReference type="GO" id="GO:0005764">
    <property type="term" value="C:lysosome"/>
    <property type="evidence" value="ECO:0007669"/>
    <property type="project" value="UniProtKB-SubCell"/>
</dbReference>
<feature type="signal peptide" evidence="7">
    <location>
        <begin position="1"/>
        <end position="18"/>
    </location>
</feature>
<evidence type="ECO:0000256" key="2">
    <source>
        <dbReference type="ARBA" id="ARBA00022448"/>
    </source>
</evidence>
<proteinExistence type="predicted"/>
<dbReference type="Pfam" id="PF23411">
    <property type="entry name" value="Beta-prop_Vps41"/>
    <property type="match status" value="1"/>
</dbReference>
<feature type="chain" id="PRO_5043881880" evidence="7">
    <location>
        <begin position="19"/>
        <end position="1464"/>
    </location>
</feature>
<dbReference type="SUPFAM" id="SSF50978">
    <property type="entry name" value="WD40 repeat-like"/>
    <property type="match status" value="1"/>
</dbReference>
<organism evidence="9 10">
    <name type="scientific">Pristionchus pacificus</name>
    <name type="common">Parasitic nematode worm</name>
    <dbReference type="NCBI Taxonomy" id="54126"/>
    <lineage>
        <taxon>Eukaryota</taxon>
        <taxon>Metazoa</taxon>
        <taxon>Ecdysozoa</taxon>
        <taxon>Nematoda</taxon>
        <taxon>Chromadorea</taxon>
        <taxon>Rhabditida</taxon>
        <taxon>Rhabditina</taxon>
        <taxon>Diplogasteromorpha</taxon>
        <taxon>Diplogasteroidea</taxon>
        <taxon>Neodiplogasteridae</taxon>
        <taxon>Pristionchus</taxon>
    </lineage>
</organism>
<evidence type="ECO:0000313" key="9">
    <source>
        <dbReference type="EnsemblMetazoa" id="PPA00475.1"/>
    </source>
</evidence>
<dbReference type="PANTHER" id="PTHR12616:SF1">
    <property type="entry name" value="VACUOLAR PROTEIN SORTING-ASSOCIATED PROTEIN 41 HOMOLOG"/>
    <property type="match status" value="1"/>
</dbReference>
<keyword evidence="4" id="KW-0458">Lysosome</keyword>
<feature type="region of interest" description="Disordered" evidence="6">
    <location>
        <begin position="443"/>
        <end position="543"/>
    </location>
</feature>
<reference evidence="10" key="1">
    <citation type="journal article" date="2008" name="Nat. Genet.">
        <title>The Pristionchus pacificus genome provides a unique perspective on nematode lifestyle and parasitism.</title>
        <authorList>
            <person name="Dieterich C."/>
            <person name="Clifton S.W."/>
            <person name="Schuster L.N."/>
            <person name="Chinwalla A."/>
            <person name="Delehaunty K."/>
            <person name="Dinkelacker I."/>
            <person name="Fulton L."/>
            <person name="Fulton R."/>
            <person name="Godfrey J."/>
            <person name="Minx P."/>
            <person name="Mitreva M."/>
            <person name="Roeseler W."/>
            <person name="Tian H."/>
            <person name="Witte H."/>
            <person name="Yang S.P."/>
            <person name="Wilson R.K."/>
            <person name="Sommer R.J."/>
        </authorList>
    </citation>
    <scope>NUCLEOTIDE SEQUENCE [LARGE SCALE GENOMIC DNA]</scope>
    <source>
        <strain evidence="10">PS312</strain>
    </source>
</reference>
<evidence type="ECO:0000259" key="8">
    <source>
        <dbReference type="Pfam" id="PF23411"/>
    </source>
</evidence>
<evidence type="ECO:0000256" key="6">
    <source>
        <dbReference type="SAM" id="MobiDB-lite"/>
    </source>
</evidence>
<dbReference type="Proteomes" id="UP000005239">
    <property type="component" value="Unassembled WGS sequence"/>
</dbReference>
<keyword evidence="7" id="KW-0732">Signal</keyword>
<feature type="compositionally biased region" description="Polar residues" evidence="6">
    <location>
        <begin position="80"/>
        <end position="89"/>
    </location>
</feature>
<feature type="domain" description="Vps41 beta-propeller" evidence="8">
    <location>
        <begin position="585"/>
        <end position="838"/>
    </location>
</feature>
<keyword evidence="3" id="KW-0653">Protein transport</keyword>
<dbReference type="GO" id="GO:0009267">
    <property type="term" value="P:cellular response to starvation"/>
    <property type="evidence" value="ECO:0000318"/>
    <property type="project" value="GO_Central"/>
</dbReference>
<dbReference type="GO" id="GO:0006623">
    <property type="term" value="P:protein targeting to vacuole"/>
    <property type="evidence" value="ECO:0000318"/>
    <property type="project" value="GO_Central"/>
</dbReference>
<dbReference type="GO" id="GO:0034058">
    <property type="term" value="P:endosomal vesicle fusion"/>
    <property type="evidence" value="ECO:0000318"/>
    <property type="project" value="GO_Central"/>
</dbReference>
<dbReference type="PROSITE" id="PS50236">
    <property type="entry name" value="CHCR"/>
    <property type="match status" value="1"/>
</dbReference>
<feature type="compositionally biased region" description="Acidic residues" evidence="6">
    <location>
        <begin position="454"/>
        <end position="463"/>
    </location>
</feature>
<keyword evidence="10" id="KW-1185">Reference proteome</keyword>
<evidence type="ECO:0000256" key="5">
    <source>
        <dbReference type="SAM" id="Coils"/>
    </source>
</evidence>
<dbReference type="GO" id="GO:0030897">
    <property type="term" value="C:HOPS complex"/>
    <property type="evidence" value="ECO:0000318"/>
    <property type="project" value="GO_Central"/>
</dbReference>
<dbReference type="InterPro" id="IPR011990">
    <property type="entry name" value="TPR-like_helical_dom_sf"/>
</dbReference>
<dbReference type="EnsemblMetazoa" id="PPA00475.1">
    <property type="protein sequence ID" value="PPA00475.1"/>
    <property type="gene ID" value="WBGene00090029"/>
</dbReference>
<accession>A0A2A6BF97</accession>
<dbReference type="InterPro" id="IPR000547">
    <property type="entry name" value="Clathrin_H-chain/VPS_repeat"/>
</dbReference>
<dbReference type="InterPro" id="IPR057780">
    <property type="entry name" value="Beta-prop_Vps41"/>
</dbReference>
<accession>A0A8R1U3C2</accession>
<dbReference type="InterPro" id="IPR036322">
    <property type="entry name" value="WD40_repeat_dom_sf"/>
</dbReference>
<feature type="compositionally biased region" description="Basic and acidic residues" evidence="6">
    <location>
        <begin position="488"/>
        <end position="531"/>
    </location>
</feature>